<dbReference type="KEGG" id="ccj:UL81_11360"/>
<name>A0A0F6TCB9_9CORY</name>
<accession>A0A0F6TCB9</accession>
<dbReference type="PATRIC" id="fig|161896.4.peg.2216"/>
<dbReference type="RefSeq" id="WP_035106167.1">
    <property type="nucleotide sequence ID" value="NZ_CP011311.1"/>
</dbReference>
<dbReference type="OrthoDB" id="4419031at2"/>
<organism evidence="1 2">
    <name type="scientific">Corynebacterium camporealensis</name>
    <dbReference type="NCBI Taxonomy" id="161896"/>
    <lineage>
        <taxon>Bacteria</taxon>
        <taxon>Bacillati</taxon>
        <taxon>Actinomycetota</taxon>
        <taxon>Actinomycetes</taxon>
        <taxon>Mycobacteriales</taxon>
        <taxon>Corynebacteriaceae</taxon>
        <taxon>Corynebacterium</taxon>
    </lineage>
</organism>
<sequence length="254" mass="27766">MDKVSAALGFEFVDFDDLVNTLSEATDDKMYNVPGFDGAMHYEDPSGARLTAFQYEAEWASLPGFRSDSTVDSTVYRVTPYIAMVELRRAQDGAVFNQFGAASDEACALPGANPAGGEKLRADQLRIAAVGVDYELYKDVEEWKASPDGYDVEFPSELYSPSTERYYKDFRPSGVVPYVRLGGVIRGVDKRTNQLTDQDFYVCAIATPAGNLPLIIGADDVEEKGEPAEGMVFHGSACMLAAAGFWDAQLNKQL</sequence>
<proteinExistence type="predicted"/>
<evidence type="ECO:0000313" key="2">
    <source>
        <dbReference type="Proteomes" id="UP000033566"/>
    </source>
</evidence>
<dbReference type="AlphaFoldDB" id="A0A0F6TCB9"/>
<protein>
    <submittedName>
        <fullName evidence="1">Uncharacterized protein</fullName>
    </submittedName>
</protein>
<keyword evidence="2" id="KW-1185">Reference proteome</keyword>
<gene>
    <name evidence="1" type="ORF">UL81_11360</name>
</gene>
<dbReference type="EMBL" id="CP011311">
    <property type="protein sequence ID" value="AKE40201.1"/>
    <property type="molecule type" value="Genomic_DNA"/>
</dbReference>
<dbReference type="HOGENOM" id="CLU_1275902_0_0_11"/>
<dbReference type="Proteomes" id="UP000033566">
    <property type="component" value="Chromosome"/>
</dbReference>
<reference evidence="1 2" key="1">
    <citation type="journal article" date="2015" name="Genome Announc.">
        <title>Complete Genome Sequence of Corynebacterium camporealensis DSM 44610, Isolated from the Milk of a Manchega Sheep with Subclinical Mastitis.</title>
        <authorList>
            <person name="Ruckert C."/>
            <person name="Albersmeier A."/>
            <person name="Winkler A."/>
            <person name="Tauch A."/>
        </authorList>
    </citation>
    <scope>NUCLEOTIDE SEQUENCE [LARGE SCALE GENOMIC DNA]</scope>
    <source>
        <strain evidence="1 2">DSM 44610</strain>
    </source>
</reference>
<evidence type="ECO:0000313" key="1">
    <source>
        <dbReference type="EMBL" id="AKE40201.1"/>
    </source>
</evidence>